<proteinExistence type="predicted"/>
<keyword evidence="2" id="KW-1185">Reference proteome</keyword>
<dbReference type="AlphaFoldDB" id="A0A822ZC03"/>
<gene>
    <name evidence="1" type="ORF">HUJ06_015534</name>
</gene>
<reference evidence="1 2" key="1">
    <citation type="journal article" date="2020" name="Mol. Biol. Evol.">
        <title>Distinct Expression and Methylation Patterns for Genes with Different Fates following a Single Whole-Genome Duplication in Flowering Plants.</title>
        <authorList>
            <person name="Shi T."/>
            <person name="Rahmani R.S."/>
            <person name="Gugger P.F."/>
            <person name="Wang M."/>
            <person name="Li H."/>
            <person name="Zhang Y."/>
            <person name="Li Z."/>
            <person name="Wang Q."/>
            <person name="Van de Peer Y."/>
            <person name="Marchal K."/>
            <person name="Chen J."/>
        </authorList>
    </citation>
    <scope>NUCLEOTIDE SEQUENCE [LARGE SCALE GENOMIC DNA]</scope>
    <source>
        <tissue evidence="1">Leaf</tissue>
    </source>
</reference>
<accession>A0A822ZC03</accession>
<protein>
    <submittedName>
        <fullName evidence="1">Uncharacterized protein</fullName>
    </submittedName>
</protein>
<dbReference type="EMBL" id="DUZY01000005">
    <property type="protein sequence ID" value="DAD41211.1"/>
    <property type="molecule type" value="Genomic_DNA"/>
</dbReference>
<organism evidence="1 2">
    <name type="scientific">Nelumbo nucifera</name>
    <name type="common">Sacred lotus</name>
    <dbReference type="NCBI Taxonomy" id="4432"/>
    <lineage>
        <taxon>Eukaryota</taxon>
        <taxon>Viridiplantae</taxon>
        <taxon>Streptophyta</taxon>
        <taxon>Embryophyta</taxon>
        <taxon>Tracheophyta</taxon>
        <taxon>Spermatophyta</taxon>
        <taxon>Magnoliopsida</taxon>
        <taxon>Proteales</taxon>
        <taxon>Nelumbonaceae</taxon>
        <taxon>Nelumbo</taxon>
    </lineage>
</organism>
<dbReference type="Proteomes" id="UP000607653">
    <property type="component" value="Unassembled WGS sequence"/>
</dbReference>
<name>A0A822ZC03_NELNU</name>
<evidence type="ECO:0000313" key="2">
    <source>
        <dbReference type="Proteomes" id="UP000607653"/>
    </source>
</evidence>
<comment type="caution">
    <text evidence="1">The sequence shown here is derived from an EMBL/GenBank/DDBJ whole genome shotgun (WGS) entry which is preliminary data.</text>
</comment>
<evidence type="ECO:0000313" key="1">
    <source>
        <dbReference type="EMBL" id="DAD41211.1"/>
    </source>
</evidence>
<sequence length="23" mass="2415">MGESGLNHVDFVVEKPIAALQGC</sequence>